<dbReference type="GO" id="GO:0003729">
    <property type="term" value="F:mRNA binding"/>
    <property type="evidence" value="ECO:0007669"/>
    <property type="project" value="InterPro"/>
</dbReference>
<keyword evidence="9" id="KW-0687">Ribonucleoprotein</keyword>
<proteinExistence type="predicted"/>
<evidence type="ECO:0000256" key="7">
    <source>
        <dbReference type="ARBA" id="ARBA00022946"/>
    </source>
</evidence>
<evidence type="ECO:0000256" key="10">
    <source>
        <dbReference type="PROSITE-ProRule" id="PRU00626"/>
    </source>
</evidence>
<comment type="subcellular location">
    <subcellularLocation>
        <location evidence="1">Plastid</location>
        <location evidence="1">Chloroplast</location>
    </subcellularLocation>
</comment>
<evidence type="ECO:0000259" key="11">
    <source>
        <dbReference type="PROSITE" id="PS51295"/>
    </source>
</evidence>
<dbReference type="PANTHER" id="PTHR31846">
    <property type="entry name" value="CRS1 / YHBY (CRM) DOMAIN-CONTAINING PROTEIN"/>
    <property type="match status" value="1"/>
</dbReference>
<evidence type="ECO:0000313" key="13">
    <source>
        <dbReference type="Proteomes" id="UP001085076"/>
    </source>
</evidence>
<keyword evidence="4" id="KW-0507">mRNA processing</keyword>
<dbReference type="InterPro" id="IPR045278">
    <property type="entry name" value="CRS1/CFM2/CFM3"/>
</dbReference>
<dbReference type="GO" id="GO:0009507">
    <property type="term" value="C:chloroplast"/>
    <property type="evidence" value="ECO:0007669"/>
    <property type="project" value="UniProtKB-SubCell"/>
</dbReference>
<comment type="caution">
    <text evidence="12">The sequence shown here is derived from an EMBL/GenBank/DDBJ whole genome shotgun (WGS) entry which is preliminary data.</text>
</comment>
<dbReference type="GO" id="GO:0006397">
    <property type="term" value="P:mRNA processing"/>
    <property type="evidence" value="ECO:0007669"/>
    <property type="project" value="UniProtKB-KW"/>
</dbReference>
<dbReference type="EMBL" id="JAGGNH010000002">
    <property type="protein sequence ID" value="KAJ0981583.1"/>
    <property type="molecule type" value="Genomic_DNA"/>
</dbReference>
<keyword evidence="3" id="KW-0934">Plastid</keyword>
<dbReference type="GO" id="GO:1990904">
    <property type="term" value="C:ribonucleoprotein complex"/>
    <property type="evidence" value="ECO:0007669"/>
    <property type="project" value="UniProtKB-KW"/>
</dbReference>
<keyword evidence="2" id="KW-0150">Chloroplast</keyword>
<gene>
    <name evidence="12" type="ORF">J5N97_009838</name>
</gene>
<feature type="domain" description="CRM" evidence="11">
    <location>
        <begin position="152"/>
        <end position="248"/>
    </location>
</feature>
<keyword evidence="5" id="KW-0677">Repeat</keyword>
<protein>
    <recommendedName>
        <fullName evidence="11">CRM domain-containing protein</fullName>
    </recommendedName>
</protein>
<dbReference type="SMART" id="SM01103">
    <property type="entry name" value="CRS1_YhbY"/>
    <property type="match status" value="2"/>
</dbReference>
<keyword evidence="7" id="KW-0809">Transit peptide</keyword>
<evidence type="ECO:0000256" key="9">
    <source>
        <dbReference type="ARBA" id="ARBA00023274"/>
    </source>
</evidence>
<reference evidence="12" key="2">
    <citation type="journal article" date="2022" name="Hortic Res">
        <title>The genome of Dioscorea zingiberensis sheds light on the biosynthesis, origin and evolution of the medicinally important diosgenin saponins.</title>
        <authorList>
            <person name="Li Y."/>
            <person name="Tan C."/>
            <person name="Li Z."/>
            <person name="Guo J."/>
            <person name="Li S."/>
            <person name="Chen X."/>
            <person name="Wang C."/>
            <person name="Dai X."/>
            <person name="Yang H."/>
            <person name="Song W."/>
            <person name="Hou L."/>
            <person name="Xu J."/>
            <person name="Tong Z."/>
            <person name="Xu A."/>
            <person name="Yuan X."/>
            <person name="Wang W."/>
            <person name="Yang Q."/>
            <person name="Chen L."/>
            <person name="Sun Z."/>
            <person name="Wang K."/>
            <person name="Pan B."/>
            <person name="Chen J."/>
            <person name="Bao Y."/>
            <person name="Liu F."/>
            <person name="Qi X."/>
            <person name="Gang D.R."/>
            <person name="Wen J."/>
            <person name="Li J."/>
        </authorList>
    </citation>
    <scope>NUCLEOTIDE SEQUENCE</scope>
    <source>
        <strain evidence="12">Dzin_1.0</strain>
    </source>
</reference>
<feature type="domain" description="CRM" evidence="11">
    <location>
        <begin position="358"/>
        <end position="455"/>
    </location>
</feature>
<sequence length="567" mass="63659">MAPSPPCHVLFRHLSTSVKKLNPSTKPPWIESWSTTQPYLRPFPKKPREVMDYGCGLSSDDDEVGTSRSTGSTTMRLVLEKIEKLGLIGVSNSIHGSRRFSPEKGSVEDIFHADDGILPNTRGGFSHDLSEELRRSLWEISVDLKEKKRSDTELSEDQLRRLRDLALRSKPKVKIKGGGVTREIVNAIHKMWQTEEVVRLKCEGSAALNMRIMHNILERRTGGMVIWRSGTSISLYRGVGYCFPHVVKEKIPNESSGSGQFLKAATCMSTTHPREYTEDCNMQDLPSDLQSPAVGKNDAGTMLEIKSQTEIDKLLDSLGPRYTDWPGFDPLPVDADLLPGTVSGYKPPFRVLPYGMKSSLGPKEGIALRRLARLLPPHFALGRSRQYEGLASATVMLWEKCPIVKIALKHGVQLKTSGRMAEDIKKLTGGTLLSRNKDYLVFYRGKNYLSSEVAEMLLEWERSAKTLQYLSWDKMMITAEVAMHAQVVRSLEKVFDGIVENMHLHWKYGEMVKMDVQAKTFSKVGSIACHLKLSVIISMEVISKGMQLVYCGKDYPQPTMQLKNLSL</sequence>
<evidence type="ECO:0000256" key="5">
    <source>
        <dbReference type="ARBA" id="ARBA00022737"/>
    </source>
</evidence>
<keyword evidence="13" id="KW-1185">Reference proteome</keyword>
<evidence type="ECO:0000313" key="12">
    <source>
        <dbReference type="EMBL" id="KAJ0981583.1"/>
    </source>
</evidence>
<keyword evidence="8" id="KW-0508">mRNA splicing</keyword>
<evidence type="ECO:0000256" key="3">
    <source>
        <dbReference type="ARBA" id="ARBA00022640"/>
    </source>
</evidence>
<evidence type="ECO:0000256" key="1">
    <source>
        <dbReference type="ARBA" id="ARBA00004229"/>
    </source>
</evidence>
<dbReference type="Pfam" id="PF01985">
    <property type="entry name" value="CRS1_YhbY"/>
    <property type="match status" value="2"/>
</dbReference>
<dbReference type="FunFam" id="3.30.110.60:FF:000002">
    <property type="entry name" value="CRS2-associated factor 1, chloroplastic"/>
    <property type="match status" value="2"/>
</dbReference>
<dbReference type="Gene3D" id="3.30.110.60">
    <property type="entry name" value="YhbY-like"/>
    <property type="match status" value="2"/>
</dbReference>
<evidence type="ECO:0000256" key="4">
    <source>
        <dbReference type="ARBA" id="ARBA00022664"/>
    </source>
</evidence>
<evidence type="ECO:0000256" key="8">
    <source>
        <dbReference type="ARBA" id="ARBA00023187"/>
    </source>
</evidence>
<organism evidence="12 13">
    <name type="scientific">Dioscorea zingiberensis</name>
    <dbReference type="NCBI Taxonomy" id="325984"/>
    <lineage>
        <taxon>Eukaryota</taxon>
        <taxon>Viridiplantae</taxon>
        <taxon>Streptophyta</taxon>
        <taxon>Embryophyta</taxon>
        <taxon>Tracheophyta</taxon>
        <taxon>Spermatophyta</taxon>
        <taxon>Magnoliopsida</taxon>
        <taxon>Liliopsida</taxon>
        <taxon>Dioscoreales</taxon>
        <taxon>Dioscoreaceae</taxon>
        <taxon>Dioscorea</taxon>
    </lineage>
</organism>
<evidence type="ECO:0000256" key="6">
    <source>
        <dbReference type="ARBA" id="ARBA00022884"/>
    </source>
</evidence>
<keyword evidence="6 10" id="KW-0694">RNA-binding</keyword>
<evidence type="ECO:0000256" key="2">
    <source>
        <dbReference type="ARBA" id="ARBA00022528"/>
    </source>
</evidence>
<dbReference type="SUPFAM" id="SSF75471">
    <property type="entry name" value="YhbY-like"/>
    <property type="match status" value="2"/>
</dbReference>
<accession>A0A9D5CYA7</accession>
<reference evidence="12" key="1">
    <citation type="submission" date="2021-03" db="EMBL/GenBank/DDBJ databases">
        <authorList>
            <person name="Li Z."/>
            <person name="Yang C."/>
        </authorList>
    </citation>
    <scope>NUCLEOTIDE SEQUENCE</scope>
    <source>
        <strain evidence="12">Dzin_1.0</strain>
        <tissue evidence="12">Leaf</tissue>
    </source>
</reference>
<dbReference type="InterPro" id="IPR001890">
    <property type="entry name" value="RNA-binding_CRM"/>
</dbReference>
<dbReference type="PANTHER" id="PTHR31846:SF19">
    <property type="entry name" value="CRM-DOMAIN CONTAINING FACTOR CFM3A, CHLOROPLASTIC_MITOCHONDRIAL"/>
    <property type="match status" value="1"/>
</dbReference>
<dbReference type="InterPro" id="IPR035920">
    <property type="entry name" value="YhbY-like_sf"/>
</dbReference>
<dbReference type="AlphaFoldDB" id="A0A9D5CYA7"/>
<dbReference type="GO" id="GO:0000373">
    <property type="term" value="P:Group II intron splicing"/>
    <property type="evidence" value="ECO:0007669"/>
    <property type="project" value="UniProtKB-ARBA"/>
</dbReference>
<dbReference type="OrthoDB" id="551352at2759"/>
<dbReference type="Proteomes" id="UP001085076">
    <property type="component" value="Miscellaneous, Linkage group lg02"/>
</dbReference>
<dbReference type="PROSITE" id="PS51295">
    <property type="entry name" value="CRM"/>
    <property type="match status" value="2"/>
</dbReference>
<name>A0A9D5CYA7_9LILI</name>